<name>A0AAN6SH85_9PEZI</name>
<comment type="caution">
    <text evidence="2">The sequence shown here is derived from an EMBL/GenBank/DDBJ whole genome shotgun (WGS) entry which is preliminary data.</text>
</comment>
<feature type="region of interest" description="Disordered" evidence="1">
    <location>
        <begin position="77"/>
        <end position="102"/>
    </location>
</feature>
<dbReference type="AlphaFoldDB" id="A0AAN6SH85"/>
<accession>A0AAN6SH85</accession>
<organism evidence="2 3">
    <name type="scientific">Pseudoneurospora amorphoporcata</name>
    <dbReference type="NCBI Taxonomy" id="241081"/>
    <lineage>
        <taxon>Eukaryota</taxon>
        <taxon>Fungi</taxon>
        <taxon>Dikarya</taxon>
        <taxon>Ascomycota</taxon>
        <taxon>Pezizomycotina</taxon>
        <taxon>Sordariomycetes</taxon>
        <taxon>Sordariomycetidae</taxon>
        <taxon>Sordariales</taxon>
        <taxon>Sordariaceae</taxon>
        <taxon>Pseudoneurospora</taxon>
    </lineage>
</organism>
<evidence type="ECO:0000313" key="2">
    <source>
        <dbReference type="EMBL" id="KAK3953359.1"/>
    </source>
</evidence>
<feature type="compositionally biased region" description="Low complexity" evidence="1">
    <location>
        <begin position="1"/>
        <end position="17"/>
    </location>
</feature>
<keyword evidence="3" id="KW-1185">Reference proteome</keyword>
<sequence>MARVVSSSGSETFNSSSPTTIFSRAKESGSDSGTETEYSDSESESESESDSENGRHGLVLVQTCRDTVVPDHLAEHLTVDEDDHTQTRGLDPDPGPIQDIEEPLTRVDTQDAGRNREKYPPILVNGPTLATGPVPVPARVQGASLDLHPQAIITDMHQPPINDGQIQTSCSSIACKTCKSAERIQSMKQQDHTDISLLTKGRGGLGRWRMMIATASLKSLMSNQLLAVDVVVVAVAG</sequence>
<protein>
    <submittedName>
        <fullName evidence="2">Uncharacterized protein</fullName>
    </submittedName>
</protein>
<dbReference type="EMBL" id="MU859106">
    <property type="protein sequence ID" value="KAK3953359.1"/>
    <property type="molecule type" value="Genomic_DNA"/>
</dbReference>
<proteinExistence type="predicted"/>
<gene>
    <name evidence="2" type="ORF">QBC32DRAFT_210216</name>
</gene>
<feature type="region of interest" description="Disordered" evidence="1">
    <location>
        <begin position="1"/>
        <end position="55"/>
    </location>
</feature>
<evidence type="ECO:0000256" key="1">
    <source>
        <dbReference type="SAM" id="MobiDB-lite"/>
    </source>
</evidence>
<feature type="compositionally biased region" description="Acidic residues" evidence="1">
    <location>
        <begin position="37"/>
        <end position="51"/>
    </location>
</feature>
<dbReference type="Proteomes" id="UP001303222">
    <property type="component" value="Unassembled WGS sequence"/>
</dbReference>
<reference evidence="2" key="1">
    <citation type="journal article" date="2023" name="Mol. Phylogenet. Evol.">
        <title>Genome-scale phylogeny and comparative genomics of the fungal order Sordariales.</title>
        <authorList>
            <person name="Hensen N."/>
            <person name="Bonometti L."/>
            <person name="Westerberg I."/>
            <person name="Brannstrom I.O."/>
            <person name="Guillou S."/>
            <person name="Cros-Aarteil S."/>
            <person name="Calhoun S."/>
            <person name="Haridas S."/>
            <person name="Kuo A."/>
            <person name="Mondo S."/>
            <person name="Pangilinan J."/>
            <person name="Riley R."/>
            <person name="LaButti K."/>
            <person name="Andreopoulos B."/>
            <person name="Lipzen A."/>
            <person name="Chen C."/>
            <person name="Yan M."/>
            <person name="Daum C."/>
            <person name="Ng V."/>
            <person name="Clum A."/>
            <person name="Steindorff A."/>
            <person name="Ohm R.A."/>
            <person name="Martin F."/>
            <person name="Silar P."/>
            <person name="Natvig D.O."/>
            <person name="Lalanne C."/>
            <person name="Gautier V."/>
            <person name="Ament-Velasquez S.L."/>
            <person name="Kruys A."/>
            <person name="Hutchinson M.I."/>
            <person name="Powell A.J."/>
            <person name="Barry K."/>
            <person name="Miller A.N."/>
            <person name="Grigoriev I.V."/>
            <person name="Debuchy R."/>
            <person name="Gladieux P."/>
            <person name="Hiltunen Thoren M."/>
            <person name="Johannesson H."/>
        </authorList>
    </citation>
    <scope>NUCLEOTIDE SEQUENCE</scope>
    <source>
        <strain evidence="2">CBS 626.80</strain>
    </source>
</reference>
<evidence type="ECO:0000313" key="3">
    <source>
        <dbReference type="Proteomes" id="UP001303222"/>
    </source>
</evidence>
<reference evidence="2" key="2">
    <citation type="submission" date="2023-06" db="EMBL/GenBank/DDBJ databases">
        <authorList>
            <consortium name="Lawrence Berkeley National Laboratory"/>
            <person name="Mondo S.J."/>
            <person name="Hensen N."/>
            <person name="Bonometti L."/>
            <person name="Westerberg I."/>
            <person name="Brannstrom I.O."/>
            <person name="Guillou S."/>
            <person name="Cros-Aarteil S."/>
            <person name="Calhoun S."/>
            <person name="Haridas S."/>
            <person name="Kuo A."/>
            <person name="Pangilinan J."/>
            <person name="Riley R."/>
            <person name="Labutti K."/>
            <person name="Andreopoulos B."/>
            <person name="Lipzen A."/>
            <person name="Chen C."/>
            <person name="Yanf M."/>
            <person name="Daum C."/>
            <person name="Ng V."/>
            <person name="Clum A."/>
            <person name="Steindorff A."/>
            <person name="Ohm R."/>
            <person name="Martin F."/>
            <person name="Silar P."/>
            <person name="Natvig D."/>
            <person name="Lalanne C."/>
            <person name="Gautier V."/>
            <person name="Ament-Velasquez S.L."/>
            <person name="Kruys A."/>
            <person name="Hutchinson M.I."/>
            <person name="Powell A.J."/>
            <person name="Barry K."/>
            <person name="Miller A.N."/>
            <person name="Grigoriev I.V."/>
            <person name="Debuchy R."/>
            <person name="Gladieux P."/>
            <person name="Thoren M.H."/>
            <person name="Johannesson H."/>
        </authorList>
    </citation>
    <scope>NUCLEOTIDE SEQUENCE</scope>
    <source>
        <strain evidence="2">CBS 626.80</strain>
    </source>
</reference>